<evidence type="ECO:0000313" key="2">
    <source>
        <dbReference type="EMBL" id="KAL0564923.1"/>
    </source>
</evidence>
<evidence type="ECO:0000313" key="3">
    <source>
        <dbReference type="Proteomes" id="UP001465976"/>
    </source>
</evidence>
<dbReference type="Proteomes" id="UP001465976">
    <property type="component" value="Unassembled WGS sequence"/>
</dbReference>
<reference evidence="2 3" key="1">
    <citation type="submission" date="2024-02" db="EMBL/GenBank/DDBJ databases">
        <title>A draft genome for the cacao thread blight pathogen Marasmius crinis-equi.</title>
        <authorList>
            <person name="Cohen S.P."/>
            <person name="Baruah I.K."/>
            <person name="Amoako-Attah I."/>
            <person name="Bukari Y."/>
            <person name="Meinhardt L.W."/>
            <person name="Bailey B.A."/>
        </authorList>
    </citation>
    <scope>NUCLEOTIDE SEQUENCE [LARGE SCALE GENOMIC DNA]</scope>
    <source>
        <strain evidence="2 3">GH-76</strain>
    </source>
</reference>
<protein>
    <recommendedName>
        <fullName evidence="4">Fe2OG dioxygenase domain-containing protein</fullName>
    </recommendedName>
</protein>
<keyword evidence="3" id="KW-1185">Reference proteome</keyword>
<evidence type="ECO:0008006" key="4">
    <source>
        <dbReference type="Google" id="ProtNLM"/>
    </source>
</evidence>
<feature type="region of interest" description="Disordered" evidence="1">
    <location>
        <begin position="53"/>
        <end position="112"/>
    </location>
</feature>
<sequence>MATSRQTRSGRIYLEFSKDLQDAQIVKAHSSSPPLQHLLQEALGREPVDDDLETFETPLQPSEPPASIVDVTPTASNKKRKLSISEPSRGPNHHRHAKRRKTRASKFDSEGHLHGHNAAAIESCSVNSSSKKVADLPSATGGFIGRNLENSARIHTVDWYKSQPDWQYVKWDGRQALVIVDEEEHIFTVGLKKINDAKLDQDMKDVASLLEDTRATKLIVKRGDTSHLRGEGFVAAATGWSMGQGQQKVTHTAGKNEAVMQQVIKEPCMKRLAAMQDAGFACWSFKNYGYYKQSMDQLKSSIEGFQPNFDRSQFACITCNFGPQVCTSCHTDAKNCPHSLCAITAVGTFDPTKGGHLVLPDLKIIVEFPSGCTILLPSAILRHHNTPVQPGETRYSVTQYSAGGIFRYQEYGNRTEEQLRRQDKALYEKVMGEHEGRWLKMVGMFVTLDEVRQFHS</sequence>
<evidence type="ECO:0000256" key="1">
    <source>
        <dbReference type="SAM" id="MobiDB-lite"/>
    </source>
</evidence>
<proteinExistence type="predicted"/>
<dbReference type="Gene3D" id="3.60.130.30">
    <property type="match status" value="1"/>
</dbReference>
<comment type="caution">
    <text evidence="2">The sequence shown here is derived from an EMBL/GenBank/DDBJ whole genome shotgun (WGS) entry which is preliminary data.</text>
</comment>
<feature type="compositionally biased region" description="Basic residues" evidence="1">
    <location>
        <begin position="91"/>
        <end position="104"/>
    </location>
</feature>
<organism evidence="2 3">
    <name type="scientific">Marasmius crinis-equi</name>
    <dbReference type="NCBI Taxonomy" id="585013"/>
    <lineage>
        <taxon>Eukaryota</taxon>
        <taxon>Fungi</taxon>
        <taxon>Dikarya</taxon>
        <taxon>Basidiomycota</taxon>
        <taxon>Agaricomycotina</taxon>
        <taxon>Agaricomycetes</taxon>
        <taxon>Agaricomycetidae</taxon>
        <taxon>Agaricales</taxon>
        <taxon>Marasmiineae</taxon>
        <taxon>Marasmiaceae</taxon>
        <taxon>Marasmius</taxon>
    </lineage>
</organism>
<gene>
    <name evidence="2" type="ORF">V5O48_017111</name>
</gene>
<accession>A0ABR3EPW5</accession>
<name>A0ABR3EPW5_9AGAR</name>
<dbReference type="EMBL" id="JBAHYK010002511">
    <property type="protein sequence ID" value="KAL0564923.1"/>
    <property type="molecule type" value="Genomic_DNA"/>
</dbReference>